<dbReference type="PANTHER" id="PTHR24148">
    <property type="entry name" value="ANKYRIN REPEAT DOMAIN-CONTAINING PROTEIN 39 HOMOLOG-RELATED"/>
    <property type="match status" value="1"/>
</dbReference>
<evidence type="ECO:0000313" key="2">
    <source>
        <dbReference type="EMBL" id="RDW58773.1"/>
    </source>
</evidence>
<dbReference type="OrthoDB" id="3557394at2759"/>
<evidence type="ECO:0000313" key="3">
    <source>
        <dbReference type="Proteomes" id="UP000256645"/>
    </source>
</evidence>
<feature type="domain" description="Heterokaryon incompatibility" evidence="1">
    <location>
        <begin position="51"/>
        <end position="198"/>
    </location>
</feature>
<accession>A0A3D8QAA5</accession>
<evidence type="ECO:0000259" key="1">
    <source>
        <dbReference type="Pfam" id="PF06985"/>
    </source>
</evidence>
<organism evidence="2 3">
    <name type="scientific">Coleophoma cylindrospora</name>
    <dbReference type="NCBI Taxonomy" id="1849047"/>
    <lineage>
        <taxon>Eukaryota</taxon>
        <taxon>Fungi</taxon>
        <taxon>Dikarya</taxon>
        <taxon>Ascomycota</taxon>
        <taxon>Pezizomycotina</taxon>
        <taxon>Leotiomycetes</taxon>
        <taxon>Helotiales</taxon>
        <taxon>Dermateaceae</taxon>
        <taxon>Coleophoma</taxon>
    </lineage>
</organism>
<dbReference type="PANTHER" id="PTHR24148:SF82">
    <property type="entry name" value="HETEROKARYON INCOMPATIBILITY DOMAIN-CONTAINING PROTEIN"/>
    <property type="match status" value="1"/>
</dbReference>
<sequence>MNVYTSVPLLANDHQSFRLLEFDTLGEGFLTSAAPLRATLKTYPLHDAPIYQALSYAWGKLHAYENIIINGINVLISPTLCQAITHMLKHHTRDTSCPWRLWVDGLCINQQDDREKSGQVILMKDIYTQAHCVLIWLGIEDEVAWLAIDTLQRFAIDDGTADGHNTSETLQESKLSRSAAIDIMIYRPWFTRVWVIQEVVVARRAMIHWGSRTMDWDQFNHGLQRITGSGFYPFSAQVQTAISIGVWRENFFQTASLRRDESLDLRVLIKDTSEKGATNLRDKVYALRGIMSDRLAQGMTVNYEYSVERVYIDWAKSLLRLRSDLRILSMIRQRERGKYVTLMPSWVPDWSQAMDCGGVLNRYYRFLPEKLFRANGVTQPRVVINADNTIALSGVIVDEVVFVSQIKNLLMNPESGTISISPSLLQSLGFSLGLGDQYAPSNEPLWLALFRTLTADRSAISPRINNTYRMKNFSQIVTGASDGKAAADLERDALWGKLSCSLDSIIEGKVLLITKGGFLAFTEDGCKIGDLICVFYGGEVPFILRKDHDGLFSLHGEAYVHGVMDGEIFIRKGGTVTESFHIK</sequence>
<dbReference type="EMBL" id="PDLM01000017">
    <property type="protein sequence ID" value="RDW58773.1"/>
    <property type="molecule type" value="Genomic_DNA"/>
</dbReference>
<comment type="caution">
    <text evidence="2">The sequence shown here is derived from an EMBL/GenBank/DDBJ whole genome shotgun (WGS) entry which is preliminary data.</text>
</comment>
<dbReference type="Proteomes" id="UP000256645">
    <property type="component" value="Unassembled WGS sequence"/>
</dbReference>
<dbReference type="InterPro" id="IPR010730">
    <property type="entry name" value="HET"/>
</dbReference>
<dbReference type="AlphaFoldDB" id="A0A3D8QAA5"/>
<proteinExistence type="predicted"/>
<keyword evidence="3" id="KW-1185">Reference proteome</keyword>
<dbReference type="InterPro" id="IPR052895">
    <property type="entry name" value="HetReg/Transcr_Mod"/>
</dbReference>
<dbReference type="Pfam" id="PF06985">
    <property type="entry name" value="HET"/>
    <property type="match status" value="1"/>
</dbReference>
<gene>
    <name evidence="2" type="ORF">BP6252_13249</name>
</gene>
<dbReference type="Pfam" id="PF26639">
    <property type="entry name" value="Het-6_barrel"/>
    <property type="match status" value="1"/>
</dbReference>
<protein>
    <recommendedName>
        <fullName evidence="1">Heterokaryon incompatibility domain-containing protein</fullName>
    </recommendedName>
</protein>
<name>A0A3D8QAA5_9HELO</name>
<reference evidence="2 3" key="1">
    <citation type="journal article" date="2018" name="IMA Fungus">
        <title>IMA Genome-F 9: Draft genome sequence of Annulohypoxylon stygium, Aspergillus mulundensis, Berkeleyomyces basicola (syn. Thielaviopsis basicola), Ceratocystis smalleyi, two Cercospora beticola strains, Coleophoma cylindrospora, Fusarium fracticaudum, Phialophora cf. hyalina, and Morchella septimelata.</title>
        <authorList>
            <person name="Wingfield B.D."/>
            <person name="Bills G.F."/>
            <person name="Dong Y."/>
            <person name="Huang W."/>
            <person name="Nel W.J."/>
            <person name="Swalarsk-Parry B.S."/>
            <person name="Vaghefi N."/>
            <person name="Wilken P.M."/>
            <person name="An Z."/>
            <person name="de Beer Z.W."/>
            <person name="De Vos L."/>
            <person name="Chen L."/>
            <person name="Duong T.A."/>
            <person name="Gao Y."/>
            <person name="Hammerbacher A."/>
            <person name="Kikkert J.R."/>
            <person name="Li Y."/>
            <person name="Li H."/>
            <person name="Li K."/>
            <person name="Li Q."/>
            <person name="Liu X."/>
            <person name="Ma X."/>
            <person name="Naidoo K."/>
            <person name="Pethybridge S.J."/>
            <person name="Sun J."/>
            <person name="Steenkamp E.T."/>
            <person name="van der Nest M.A."/>
            <person name="van Wyk S."/>
            <person name="Wingfield M.J."/>
            <person name="Xiong C."/>
            <person name="Yue Q."/>
            <person name="Zhang X."/>
        </authorList>
    </citation>
    <scope>NUCLEOTIDE SEQUENCE [LARGE SCALE GENOMIC DNA]</scope>
    <source>
        <strain evidence="2 3">BP6252</strain>
    </source>
</reference>